<accession>A0AAW2SKL8</accession>
<dbReference type="AlphaFoldDB" id="A0AAW2SKL8"/>
<sequence>MLGGQLIETRDLLEAASRIRIMEDRWLLCPMTFRPMTSIAQWRSGTTVNFLMIVGGEAWDEDLVRSLFPQFEANCILVVPLRRPREEDRLIWNFDQGRCFSVCSAYQLDRELEPVRGQSHGMCKPSEAP</sequence>
<gene>
    <name evidence="1" type="ORF">Sradi_2524100</name>
</gene>
<dbReference type="EMBL" id="JACGWJ010000010">
    <property type="protein sequence ID" value="KAL0393013.1"/>
    <property type="molecule type" value="Genomic_DNA"/>
</dbReference>
<evidence type="ECO:0000313" key="1">
    <source>
        <dbReference type="EMBL" id="KAL0393013.1"/>
    </source>
</evidence>
<comment type="caution">
    <text evidence="1">The sequence shown here is derived from an EMBL/GenBank/DDBJ whole genome shotgun (WGS) entry which is preliminary data.</text>
</comment>
<protein>
    <submittedName>
        <fullName evidence="1">Uncharacterized protein</fullName>
    </submittedName>
</protein>
<reference evidence="1" key="2">
    <citation type="journal article" date="2024" name="Plant">
        <title>Genomic evolution and insights into agronomic trait innovations of Sesamum species.</title>
        <authorList>
            <person name="Miao H."/>
            <person name="Wang L."/>
            <person name="Qu L."/>
            <person name="Liu H."/>
            <person name="Sun Y."/>
            <person name="Le M."/>
            <person name="Wang Q."/>
            <person name="Wei S."/>
            <person name="Zheng Y."/>
            <person name="Lin W."/>
            <person name="Duan Y."/>
            <person name="Cao H."/>
            <person name="Xiong S."/>
            <person name="Wang X."/>
            <person name="Wei L."/>
            <person name="Li C."/>
            <person name="Ma Q."/>
            <person name="Ju M."/>
            <person name="Zhao R."/>
            <person name="Li G."/>
            <person name="Mu C."/>
            <person name="Tian Q."/>
            <person name="Mei H."/>
            <person name="Zhang T."/>
            <person name="Gao T."/>
            <person name="Zhang H."/>
        </authorList>
    </citation>
    <scope>NUCLEOTIDE SEQUENCE</scope>
    <source>
        <strain evidence="1">G02</strain>
    </source>
</reference>
<organism evidence="1">
    <name type="scientific">Sesamum radiatum</name>
    <name type="common">Black benniseed</name>
    <dbReference type="NCBI Taxonomy" id="300843"/>
    <lineage>
        <taxon>Eukaryota</taxon>
        <taxon>Viridiplantae</taxon>
        <taxon>Streptophyta</taxon>
        <taxon>Embryophyta</taxon>
        <taxon>Tracheophyta</taxon>
        <taxon>Spermatophyta</taxon>
        <taxon>Magnoliopsida</taxon>
        <taxon>eudicotyledons</taxon>
        <taxon>Gunneridae</taxon>
        <taxon>Pentapetalae</taxon>
        <taxon>asterids</taxon>
        <taxon>lamiids</taxon>
        <taxon>Lamiales</taxon>
        <taxon>Pedaliaceae</taxon>
        <taxon>Sesamum</taxon>
    </lineage>
</organism>
<name>A0AAW2SKL8_SESRA</name>
<proteinExistence type="predicted"/>
<reference evidence="1" key="1">
    <citation type="submission" date="2020-06" db="EMBL/GenBank/DDBJ databases">
        <authorList>
            <person name="Li T."/>
            <person name="Hu X."/>
            <person name="Zhang T."/>
            <person name="Song X."/>
            <person name="Zhang H."/>
            <person name="Dai N."/>
            <person name="Sheng W."/>
            <person name="Hou X."/>
            <person name="Wei L."/>
        </authorList>
    </citation>
    <scope>NUCLEOTIDE SEQUENCE</scope>
    <source>
        <strain evidence="1">G02</strain>
        <tissue evidence="1">Leaf</tissue>
    </source>
</reference>